<protein>
    <submittedName>
        <fullName evidence="1">Uncharacterized protein</fullName>
    </submittedName>
</protein>
<comment type="caution">
    <text evidence="1">The sequence shown here is derived from an EMBL/GenBank/DDBJ whole genome shotgun (WGS) entry which is preliminary data.</text>
</comment>
<name>R9IBT8_BACUN</name>
<reference evidence="1 2" key="1">
    <citation type="submission" date="2013-04" db="EMBL/GenBank/DDBJ databases">
        <title>The Genome Sequence of Bacteroides uniformis dnLKV2.</title>
        <authorList>
            <consortium name="The Broad Institute Genomics Platform"/>
            <consortium name="The Broad Institute Genome Sequencing Center for Infectious Disease"/>
            <person name="Earl A."/>
            <person name="Xavier R."/>
            <person name="Kuhn K."/>
            <person name="Stappenbeck T."/>
            <person name="Walker B."/>
            <person name="Young S."/>
            <person name="Zeng Q."/>
            <person name="Gargeya S."/>
            <person name="Fitzgerald M."/>
            <person name="Haas B."/>
            <person name="Abouelleil A."/>
            <person name="Allen A.W."/>
            <person name="Alvarado L."/>
            <person name="Arachchi H.M."/>
            <person name="Berlin A.M."/>
            <person name="Chapman S.B."/>
            <person name="Gainer-Dewar J."/>
            <person name="Goldberg J."/>
            <person name="Griggs A."/>
            <person name="Gujja S."/>
            <person name="Hansen M."/>
            <person name="Howarth C."/>
            <person name="Imamovic A."/>
            <person name="Ireland A."/>
            <person name="Larimer J."/>
            <person name="McCowan C."/>
            <person name="Murphy C."/>
            <person name="Pearson M."/>
            <person name="Poon T.W."/>
            <person name="Priest M."/>
            <person name="Roberts A."/>
            <person name="Saif S."/>
            <person name="Shea T."/>
            <person name="Sisk P."/>
            <person name="Sykes S."/>
            <person name="Wortman J."/>
            <person name="Nusbaum C."/>
            <person name="Birren B."/>
        </authorList>
    </citation>
    <scope>NUCLEOTIDE SEQUENCE [LARGE SCALE GENOMIC DNA]</scope>
    <source>
        <strain evidence="2">dnLKV2</strain>
    </source>
</reference>
<gene>
    <name evidence="1" type="ORF">C801_00782</name>
</gene>
<dbReference type="AlphaFoldDB" id="R9IBT8"/>
<dbReference type="EMBL" id="ASSO01000004">
    <property type="protein sequence ID" value="EOS10835.1"/>
    <property type="molecule type" value="Genomic_DNA"/>
</dbReference>
<proteinExistence type="predicted"/>
<accession>R9IBT8</accession>
<sequence>MPETTSAYLLNLLKGNHFILIDFKYLQIEFKPLLTILA</sequence>
<dbReference type="PATRIC" id="fig|1235787.3.peg.808"/>
<dbReference type="Proteomes" id="UP000014212">
    <property type="component" value="Unassembled WGS sequence"/>
</dbReference>
<organism evidence="1 2">
    <name type="scientific">Bacteroides uniformis dnLKV2</name>
    <dbReference type="NCBI Taxonomy" id="1235787"/>
    <lineage>
        <taxon>Bacteria</taxon>
        <taxon>Pseudomonadati</taxon>
        <taxon>Bacteroidota</taxon>
        <taxon>Bacteroidia</taxon>
        <taxon>Bacteroidales</taxon>
        <taxon>Bacteroidaceae</taxon>
        <taxon>Bacteroides</taxon>
    </lineage>
</organism>
<evidence type="ECO:0000313" key="2">
    <source>
        <dbReference type="Proteomes" id="UP000014212"/>
    </source>
</evidence>
<dbReference type="HOGENOM" id="CLU_3324939_0_0_10"/>
<evidence type="ECO:0000313" key="1">
    <source>
        <dbReference type="EMBL" id="EOS10835.1"/>
    </source>
</evidence>